<dbReference type="Proteomes" id="UP000244929">
    <property type="component" value="Chromosome"/>
</dbReference>
<protein>
    <submittedName>
        <fullName evidence="1">Uncharacterized protein</fullName>
    </submittedName>
</protein>
<dbReference type="OrthoDB" id="334526at2"/>
<dbReference type="EMBL" id="CP029186">
    <property type="protein sequence ID" value="AWH87017.1"/>
    <property type="molecule type" value="Genomic_DNA"/>
</dbReference>
<sequence>MVGSDGGATGIHNHSAIISQNELMLCCSDTVFKLIIPDLSLQWKTIADSVTCFGIYPHKDGYIVHGELEITYLNTYGQIVWQVGGRDIWTTIEGAADDFKIFDKYIIARDWGHNKYKIDFNGNITDYNENNI</sequence>
<accession>A0A2S1R323</accession>
<dbReference type="AlphaFoldDB" id="A0A2S1R323"/>
<keyword evidence="2" id="KW-1185">Reference proteome</keyword>
<organism evidence="1 2">
    <name type="scientific">Flavobacterium album</name>
    <dbReference type="NCBI Taxonomy" id="2175091"/>
    <lineage>
        <taxon>Bacteria</taxon>
        <taxon>Pseudomonadati</taxon>
        <taxon>Bacteroidota</taxon>
        <taxon>Flavobacteriia</taxon>
        <taxon>Flavobacteriales</taxon>
        <taxon>Flavobacteriaceae</taxon>
        <taxon>Flavobacterium</taxon>
    </lineage>
</organism>
<proteinExistence type="predicted"/>
<name>A0A2S1R323_9FLAO</name>
<gene>
    <name evidence="1" type="ORF">HYN59_13005</name>
</gene>
<dbReference type="KEGG" id="falb:HYN59_13005"/>
<evidence type="ECO:0000313" key="1">
    <source>
        <dbReference type="EMBL" id="AWH87017.1"/>
    </source>
</evidence>
<reference evidence="1 2" key="1">
    <citation type="submission" date="2018-04" db="EMBL/GenBank/DDBJ databases">
        <title>Genome sequencing of Flavobacterium sp. HYN0059.</title>
        <authorList>
            <person name="Yi H."/>
            <person name="Baek C."/>
        </authorList>
    </citation>
    <scope>NUCLEOTIDE SEQUENCE [LARGE SCALE GENOMIC DNA]</scope>
    <source>
        <strain evidence="1 2">HYN0059</strain>
    </source>
</reference>
<evidence type="ECO:0000313" key="2">
    <source>
        <dbReference type="Proteomes" id="UP000244929"/>
    </source>
</evidence>